<reference evidence="6 7" key="1">
    <citation type="submission" date="2009-12" db="EMBL/GenBank/DDBJ databases">
        <title>The Genome Sequence of Anolis carolinensis (Green Anole Lizard).</title>
        <authorList>
            <consortium name="The Genome Sequencing Platform"/>
            <person name="Di Palma F."/>
            <person name="Alfoldi J."/>
            <person name="Heiman D."/>
            <person name="Young S."/>
            <person name="Grabherr M."/>
            <person name="Johnson J."/>
            <person name="Lander E.S."/>
            <person name="Lindblad-Toh K."/>
        </authorList>
    </citation>
    <scope>NUCLEOTIDE SEQUENCE [LARGE SCALE GENOMIC DNA]</scope>
    <source>
        <strain evidence="6 7">JBL SC #1</strain>
    </source>
</reference>
<feature type="compositionally biased region" description="Polar residues" evidence="2">
    <location>
        <begin position="50"/>
        <end position="63"/>
    </location>
</feature>
<evidence type="ECO:0000259" key="4">
    <source>
        <dbReference type="Pfam" id="PF20742"/>
    </source>
</evidence>
<protein>
    <recommendedName>
        <fullName evidence="8">EF-hand domain-containing protein</fullName>
    </recommendedName>
</protein>
<feature type="domain" description="DUF5580" evidence="3">
    <location>
        <begin position="166"/>
        <end position="251"/>
    </location>
</feature>
<feature type="domain" description="DUF5580" evidence="4">
    <location>
        <begin position="282"/>
        <end position="367"/>
    </location>
</feature>
<evidence type="ECO:0008006" key="8">
    <source>
        <dbReference type="Google" id="ProtNLM"/>
    </source>
</evidence>
<accession>A0A803TJR1</accession>
<dbReference type="Pfam" id="PF17743">
    <property type="entry name" value="DUF5580"/>
    <property type="match status" value="1"/>
</dbReference>
<feature type="compositionally biased region" description="Basic and acidic residues" evidence="2">
    <location>
        <begin position="84"/>
        <end position="95"/>
    </location>
</feature>
<dbReference type="OrthoDB" id="9989690at2759"/>
<reference evidence="6" key="3">
    <citation type="submission" date="2025-09" db="UniProtKB">
        <authorList>
            <consortium name="Ensembl"/>
        </authorList>
    </citation>
    <scope>IDENTIFICATION</scope>
</reference>
<evidence type="ECO:0000259" key="3">
    <source>
        <dbReference type="Pfam" id="PF17743"/>
    </source>
</evidence>
<name>A0A803TJR1_ANOCA</name>
<keyword evidence="7" id="KW-1185">Reference proteome</keyword>
<feature type="coiled-coil region" evidence="1">
    <location>
        <begin position="144"/>
        <end position="174"/>
    </location>
</feature>
<dbReference type="InterPro" id="IPR048316">
    <property type="entry name" value="DUF5580_N"/>
</dbReference>
<organism evidence="6 7">
    <name type="scientific">Anolis carolinensis</name>
    <name type="common">Green anole</name>
    <name type="synonym">American chameleon</name>
    <dbReference type="NCBI Taxonomy" id="28377"/>
    <lineage>
        <taxon>Eukaryota</taxon>
        <taxon>Metazoa</taxon>
        <taxon>Chordata</taxon>
        <taxon>Craniata</taxon>
        <taxon>Vertebrata</taxon>
        <taxon>Euteleostomi</taxon>
        <taxon>Lepidosauria</taxon>
        <taxon>Squamata</taxon>
        <taxon>Bifurcata</taxon>
        <taxon>Unidentata</taxon>
        <taxon>Episquamata</taxon>
        <taxon>Toxicofera</taxon>
        <taxon>Iguania</taxon>
        <taxon>Dactyloidae</taxon>
        <taxon>Anolis</taxon>
    </lineage>
</organism>
<dbReference type="AlphaFoldDB" id="A0A803TJR1"/>
<dbReference type="InterPro" id="IPR049246">
    <property type="entry name" value="DUF5580_M"/>
</dbReference>
<dbReference type="InterPro" id="IPR011992">
    <property type="entry name" value="EF-hand-dom_pair"/>
</dbReference>
<dbReference type="SUPFAM" id="SSF47473">
    <property type="entry name" value="EF-hand"/>
    <property type="match status" value="1"/>
</dbReference>
<reference evidence="6" key="2">
    <citation type="submission" date="2025-08" db="UniProtKB">
        <authorList>
            <consortium name="Ensembl"/>
        </authorList>
    </citation>
    <scope>IDENTIFICATION</scope>
</reference>
<dbReference type="GeneID" id="100567328"/>
<dbReference type="GeneTree" id="ENSGT00940000165098"/>
<dbReference type="CTD" id="116410500"/>
<feature type="region of interest" description="Disordered" evidence="2">
    <location>
        <begin position="378"/>
        <end position="414"/>
    </location>
</feature>
<dbReference type="InterPro" id="IPR049247">
    <property type="entry name" value="DUF5580_C"/>
</dbReference>
<feature type="compositionally biased region" description="Basic and acidic residues" evidence="2">
    <location>
        <begin position="378"/>
        <end position="387"/>
    </location>
</feature>
<feature type="region of interest" description="Disordered" evidence="2">
    <location>
        <begin position="50"/>
        <end position="123"/>
    </location>
</feature>
<dbReference type="Pfam" id="PF20743">
    <property type="entry name" value="DUF5580_C"/>
    <property type="match status" value="1"/>
</dbReference>
<dbReference type="Ensembl" id="ENSACAT00000037467.1">
    <property type="protein sequence ID" value="ENSACAP00000035451.1"/>
    <property type="gene ID" value="ENSACAG00000026737.3"/>
</dbReference>
<feature type="domain" description="DUF5580" evidence="5">
    <location>
        <begin position="420"/>
        <end position="493"/>
    </location>
</feature>
<dbReference type="PANTHER" id="PTHR34830">
    <property type="entry name" value="SIMILAR TO HYPOTHETICAL PROTEIN MGC34837"/>
    <property type="match status" value="1"/>
</dbReference>
<dbReference type="Proteomes" id="UP000001646">
    <property type="component" value="Chromosome 4"/>
</dbReference>
<evidence type="ECO:0000256" key="1">
    <source>
        <dbReference type="SAM" id="Coils"/>
    </source>
</evidence>
<evidence type="ECO:0000313" key="6">
    <source>
        <dbReference type="Ensembl" id="ENSACAP00000035451.1"/>
    </source>
</evidence>
<gene>
    <name evidence="6" type="primary">c4h1orf87</name>
</gene>
<evidence type="ECO:0000256" key="2">
    <source>
        <dbReference type="SAM" id="MobiDB-lite"/>
    </source>
</evidence>
<feature type="compositionally biased region" description="Polar residues" evidence="2">
    <location>
        <begin position="96"/>
        <end position="106"/>
    </location>
</feature>
<evidence type="ECO:0000259" key="5">
    <source>
        <dbReference type="Pfam" id="PF20743"/>
    </source>
</evidence>
<sequence length="493" mass="56197">MASGKNNPYGFNENYETVTKIIGSKYIRCRVEKNIGKAKEGVKAETQSMLQTLPPCNTRQTRGNAPGLNKPPCQQINYALNDEQQNKGEKEEHKSQQPGMNDSKSVGSKDSKPVNKHCVTAPSGDKSLSYIHTLKKTTVGPQSSGQLERQENIMENSRERYEENDSLLAILKKEQYPLSLTIIDKLQEECKVFDSRVSGFLSWAQLNHLLLKHEVPLQLPTVKLLFMKFANANAQELVNYEKLLQFLRGVAASTAQQTQSLPEKTEYVKNQRKSSWTPEDALQTLKQMLKDHKGGMNLGKLRLDFMQQDKSFSGLLSLSEIDMICHMNGLPLYPGMLGVLAVTYDLSRRDRILWNSFVEFLKKVQSGIDSASLFSKRSNKEKGEDNNQKGNKHHKDLSTEPWEEMNPNTSDSSDFEKRDAWIDRFGKLEKALYLSDVKNTGKLEKEKAKRLIHNYNQIYDLCLSPLKIDKAFRPFRPGQDMALEPLLQYLKEL</sequence>
<keyword evidence="1" id="KW-0175">Coiled coil</keyword>
<proteinExistence type="predicted"/>
<dbReference type="Bgee" id="ENSACAG00000026737">
    <property type="expression patterns" value="Expressed in forelimb bud and 5 other cell types or tissues"/>
</dbReference>
<dbReference type="Gene3D" id="1.10.238.10">
    <property type="entry name" value="EF-hand"/>
    <property type="match status" value="1"/>
</dbReference>
<dbReference type="Pfam" id="PF20742">
    <property type="entry name" value="DUF5580_M"/>
    <property type="match status" value="1"/>
</dbReference>
<dbReference type="KEGG" id="acs:100567328"/>
<dbReference type="PANTHER" id="PTHR34830:SF1">
    <property type="entry name" value="GENE 12695-RELATED"/>
    <property type="match status" value="1"/>
</dbReference>
<dbReference type="InterPro" id="IPR040774">
    <property type="entry name" value="DUF5580"/>
</dbReference>
<evidence type="ECO:0000313" key="7">
    <source>
        <dbReference type="Proteomes" id="UP000001646"/>
    </source>
</evidence>